<comment type="similarity">
    <text evidence="3 8">Belongs to the HisA/HisF family.</text>
</comment>
<dbReference type="GO" id="GO:0009507">
    <property type="term" value="C:chloroplast"/>
    <property type="evidence" value="ECO:0007669"/>
    <property type="project" value="UniProtKB-SubCell"/>
</dbReference>
<dbReference type="AlphaFoldDB" id="M1VHK5"/>
<evidence type="ECO:0000256" key="8">
    <source>
        <dbReference type="RuleBase" id="RU003657"/>
    </source>
</evidence>
<evidence type="ECO:0000256" key="2">
    <source>
        <dbReference type="ARBA" id="ARBA00005133"/>
    </source>
</evidence>
<dbReference type="EC" id="5.3.1.16" evidence="4"/>
<evidence type="ECO:0000256" key="7">
    <source>
        <dbReference type="ARBA" id="ARBA00023235"/>
    </source>
</evidence>
<keyword evidence="7 9" id="KW-0413">Isomerase</keyword>
<dbReference type="InterPro" id="IPR011060">
    <property type="entry name" value="RibuloseP-bd_barrel"/>
</dbReference>
<evidence type="ECO:0000256" key="5">
    <source>
        <dbReference type="ARBA" id="ARBA00022605"/>
    </source>
</evidence>
<dbReference type="Gene3D" id="3.20.20.70">
    <property type="entry name" value="Aldolase class I"/>
    <property type="match status" value="1"/>
</dbReference>
<dbReference type="Proteomes" id="UP000007014">
    <property type="component" value="Chromosome 19"/>
</dbReference>
<dbReference type="OMA" id="IEWNKTH"/>
<dbReference type="InterPro" id="IPR044524">
    <property type="entry name" value="Isoase_HisA-like"/>
</dbReference>
<evidence type="ECO:0000313" key="10">
    <source>
        <dbReference type="Proteomes" id="UP000007014"/>
    </source>
</evidence>
<dbReference type="UniPathway" id="UPA00031">
    <property type="reaction ID" value="UER00009"/>
</dbReference>
<accession>M1VHK5</accession>
<protein>
    <recommendedName>
        <fullName evidence="4">1-(5-phosphoribosyl)-5-[(5-phosphoribosylamino)methylideneamino]imidazole-4-carboxamideisomerase</fullName>
        <ecNumber evidence="4">5.3.1.16</ecNumber>
    </recommendedName>
</protein>
<keyword evidence="10" id="KW-1185">Reference proteome</keyword>
<evidence type="ECO:0000256" key="1">
    <source>
        <dbReference type="ARBA" id="ARBA00004229"/>
    </source>
</evidence>
<dbReference type="SUPFAM" id="SSF51366">
    <property type="entry name" value="Ribulose-phoshate binding barrel"/>
    <property type="match status" value="1"/>
</dbReference>
<name>M1VHK5_CYAM1</name>
<dbReference type="Gramene" id="CMS245CT">
    <property type="protein sequence ID" value="CMS245CT"/>
    <property type="gene ID" value="CMS245C"/>
</dbReference>
<dbReference type="PANTHER" id="PTHR43090:SF2">
    <property type="entry name" value="1-(5-PHOSPHORIBOSYL)-5-[(5-PHOSPHORIBOSYLAMINO)METHYLIDENEAMINO] IMIDAZOLE-4-CARBOXAMIDE ISOMERASE"/>
    <property type="match status" value="1"/>
</dbReference>
<dbReference type="GO" id="GO:0003949">
    <property type="term" value="F:1-(5-phosphoribosyl)-5-[(5-phosphoribosylamino)methylideneamino]imidazole-4-carboxamide isomerase activity"/>
    <property type="evidence" value="ECO:0007669"/>
    <property type="project" value="UniProtKB-EC"/>
</dbReference>
<dbReference type="InterPro" id="IPR006062">
    <property type="entry name" value="His_biosynth"/>
</dbReference>
<proteinExistence type="inferred from homology"/>
<evidence type="ECO:0000256" key="6">
    <source>
        <dbReference type="ARBA" id="ARBA00023102"/>
    </source>
</evidence>
<dbReference type="STRING" id="280699.M1VHK5"/>
<sequence>MLLFCFPSTSSGIHAPPLTRRITGISPEGARHPPVARVRARPRLTAGTPTARATAERVTRFRPCIDIHNGKVKQIVGSSLSADGSRASVVNFEATQPAAYYASLYREHALPGGHIILLGGDREASERAALAALAAYPQGMQLGGGITEENAERFLEAGASHVIVTSYVFRDGRLDESRLLRLAHRIGRERLVLDLSCRSHISGSESAYYVYTDRWTRRTDLRISGQLLEWLSEYCAEFLVHAVDVEGKQIGIDEALVHELAVGSPVPATYAGGVRDLADLERVRLVGCGRVDVTIGSALDIFGGALSFDMVVEWQRRLEKMLAR</sequence>
<dbReference type="RefSeq" id="XP_005538883.1">
    <property type="nucleotide sequence ID" value="XM_005538826.1"/>
</dbReference>
<gene>
    <name evidence="9" type="ORF">CYME_CMS245C</name>
</gene>
<dbReference type="GO" id="GO:0000162">
    <property type="term" value="P:L-tryptophan biosynthetic process"/>
    <property type="evidence" value="ECO:0007669"/>
    <property type="project" value="TreeGrafter"/>
</dbReference>
<comment type="subcellular location">
    <subcellularLocation>
        <location evidence="1">Plastid</location>
        <location evidence="1">Chloroplast</location>
    </subcellularLocation>
</comment>
<reference evidence="9 10" key="1">
    <citation type="journal article" date="2004" name="Nature">
        <title>Genome sequence of the ultrasmall unicellular red alga Cyanidioschyzon merolae 10D.</title>
        <authorList>
            <person name="Matsuzaki M."/>
            <person name="Misumi O."/>
            <person name="Shin-i T."/>
            <person name="Maruyama S."/>
            <person name="Takahara M."/>
            <person name="Miyagishima S."/>
            <person name="Mori T."/>
            <person name="Nishida K."/>
            <person name="Yagisawa F."/>
            <person name="Nishida K."/>
            <person name="Yoshida Y."/>
            <person name="Nishimura Y."/>
            <person name="Nakao S."/>
            <person name="Kobayashi T."/>
            <person name="Momoyama Y."/>
            <person name="Higashiyama T."/>
            <person name="Minoda A."/>
            <person name="Sano M."/>
            <person name="Nomoto H."/>
            <person name="Oishi K."/>
            <person name="Hayashi H."/>
            <person name="Ohta F."/>
            <person name="Nishizaka S."/>
            <person name="Haga S."/>
            <person name="Miura S."/>
            <person name="Morishita T."/>
            <person name="Kabeya Y."/>
            <person name="Terasawa K."/>
            <person name="Suzuki Y."/>
            <person name="Ishii Y."/>
            <person name="Asakawa S."/>
            <person name="Takano H."/>
            <person name="Ohta N."/>
            <person name="Kuroiwa H."/>
            <person name="Tanaka K."/>
            <person name="Shimizu N."/>
            <person name="Sugano S."/>
            <person name="Sato N."/>
            <person name="Nozaki H."/>
            <person name="Ogasawara N."/>
            <person name="Kohara Y."/>
            <person name="Kuroiwa T."/>
        </authorList>
    </citation>
    <scope>NUCLEOTIDE SEQUENCE [LARGE SCALE GENOMIC DNA]</scope>
    <source>
        <strain evidence="9 10">10D</strain>
    </source>
</reference>
<dbReference type="eggNOG" id="KOG3055">
    <property type="taxonomic scope" value="Eukaryota"/>
</dbReference>
<evidence type="ECO:0000256" key="3">
    <source>
        <dbReference type="ARBA" id="ARBA00009667"/>
    </source>
</evidence>
<dbReference type="PANTHER" id="PTHR43090">
    <property type="entry name" value="1-(5-PHOSPHORIBOSYL)-5-[(5-PHOSPHORIBOSYLAMINO)METHYLIDENEAMINO] IMIDAZOLE-4-CARBOXAMIDE ISOMERASE"/>
    <property type="match status" value="1"/>
</dbReference>
<keyword evidence="6 8" id="KW-0368">Histidine biosynthesis</keyword>
<evidence type="ECO:0000313" key="9">
    <source>
        <dbReference type="EMBL" id="BAM82847.1"/>
    </source>
</evidence>
<dbReference type="OrthoDB" id="446074at2759"/>
<dbReference type="EMBL" id="AP006501">
    <property type="protein sequence ID" value="BAM82847.1"/>
    <property type="molecule type" value="Genomic_DNA"/>
</dbReference>
<dbReference type="CDD" id="cd04723">
    <property type="entry name" value="HisA_HisF"/>
    <property type="match status" value="1"/>
</dbReference>
<dbReference type="NCBIfam" id="TIGR02129">
    <property type="entry name" value="hisA_euk"/>
    <property type="match status" value="1"/>
</dbReference>
<dbReference type="InterPro" id="IPR011858">
    <property type="entry name" value="His6/HISN3"/>
</dbReference>
<keyword evidence="5 8" id="KW-0028">Amino-acid biosynthesis</keyword>
<comment type="pathway">
    <text evidence="2">Amino-acid biosynthesis; L-histidine biosynthesis; L-histidine from 5-phospho-alpha-D-ribose 1-diphosphate: step 4/9.</text>
</comment>
<evidence type="ECO:0000256" key="4">
    <source>
        <dbReference type="ARBA" id="ARBA00012550"/>
    </source>
</evidence>
<dbReference type="GO" id="GO:0000105">
    <property type="term" value="P:L-histidine biosynthetic process"/>
    <property type="evidence" value="ECO:0007669"/>
    <property type="project" value="UniProtKB-UniPathway"/>
</dbReference>
<dbReference type="Pfam" id="PF00977">
    <property type="entry name" value="His_biosynth"/>
    <property type="match status" value="1"/>
</dbReference>
<dbReference type="KEGG" id="cme:CYME_CMS245C"/>
<dbReference type="GeneID" id="16997481"/>
<dbReference type="InterPro" id="IPR013785">
    <property type="entry name" value="Aldolase_TIM"/>
</dbReference>
<organism evidence="9 10">
    <name type="scientific">Cyanidioschyzon merolae (strain NIES-3377 / 10D)</name>
    <name type="common">Unicellular red alga</name>
    <dbReference type="NCBI Taxonomy" id="280699"/>
    <lineage>
        <taxon>Eukaryota</taxon>
        <taxon>Rhodophyta</taxon>
        <taxon>Bangiophyceae</taxon>
        <taxon>Cyanidiales</taxon>
        <taxon>Cyanidiaceae</taxon>
        <taxon>Cyanidioschyzon</taxon>
    </lineage>
</organism>
<reference evidence="9 10" key="2">
    <citation type="journal article" date="2007" name="BMC Biol.">
        <title>A 100%-complete sequence reveals unusually simple genomic features in the hot-spring red alga Cyanidioschyzon merolae.</title>
        <authorList>
            <person name="Nozaki H."/>
            <person name="Takano H."/>
            <person name="Misumi O."/>
            <person name="Terasawa K."/>
            <person name="Matsuzaki M."/>
            <person name="Maruyama S."/>
            <person name="Nishida K."/>
            <person name="Yagisawa F."/>
            <person name="Yoshida Y."/>
            <person name="Fujiwara T."/>
            <person name="Takio S."/>
            <person name="Tamura K."/>
            <person name="Chung S.J."/>
            <person name="Nakamura S."/>
            <person name="Kuroiwa H."/>
            <person name="Tanaka K."/>
            <person name="Sato N."/>
            <person name="Kuroiwa T."/>
        </authorList>
    </citation>
    <scope>NUCLEOTIDE SEQUENCE [LARGE SCALE GENOMIC DNA]</scope>
    <source>
        <strain evidence="9 10">10D</strain>
    </source>
</reference>
<dbReference type="HOGENOM" id="CLU_065050_0_1_1"/>